<name>A0A0D3IUQ3_EMIH1</name>
<dbReference type="EnsemblProtists" id="EOD14988">
    <property type="protein sequence ID" value="EOD14988"/>
    <property type="gene ID" value="EMIHUDRAFT_256578"/>
</dbReference>
<organism evidence="2 3">
    <name type="scientific">Emiliania huxleyi (strain CCMP1516)</name>
    <dbReference type="NCBI Taxonomy" id="280463"/>
    <lineage>
        <taxon>Eukaryota</taxon>
        <taxon>Haptista</taxon>
        <taxon>Haptophyta</taxon>
        <taxon>Prymnesiophyceae</taxon>
        <taxon>Isochrysidales</taxon>
        <taxon>Noelaerhabdaceae</taxon>
        <taxon>Emiliania</taxon>
    </lineage>
</organism>
<dbReference type="GeneID" id="17261138"/>
<feature type="compositionally biased region" description="Low complexity" evidence="1">
    <location>
        <begin position="65"/>
        <end position="77"/>
    </location>
</feature>
<dbReference type="KEGG" id="ehx:EMIHUDRAFT_256578"/>
<feature type="region of interest" description="Disordered" evidence="1">
    <location>
        <begin position="1"/>
        <end position="87"/>
    </location>
</feature>
<sequence>GGEARRRRSRQPSRRRRRASPPRSPRSPSLSSSSSGPTGLASGLRTPTPPPGCASRRCATPSLARPSCPRCCTLRSSTSRRRRDEGV</sequence>
<dbReference type="RefSeq" id="XP_005767417.1">
    <property type="nucleotide sequence ID" value="XM_005767360.1"/>
</dbReference>
<proteinExistence type="predicted"/>
<evidence type="ECO:0000313" key="3">
    <source>
        <dbReference type="Proteomes" id="UP000013827"/>
    </source>
</evidence>
<feature type="compositionally biased region" description="Basic residues" evidence="1">
    <location>
        <begin position="1"/>
        <end position="20"/>
    </location>
</feature>
<dbReference type="HOGENOM" id="CLU_2490182_0_0_1"/>
<reference evidence="2" key="2">
    <citation type="submission" date="2024-10" db="UniProtKB">
        <authorList>
            <consortium name="EnsemblProtists"/>
        </authorList>
    </citation>
    <scope>IDENTIFICATION</scope>
</reference>
<feature type="compositionally biased region" description="Low complexity" evidence="1">
    <location>
        <begin position="26"/>
        <end position="35"/>
    </location>
</feature>
<dbReference type="Proteomes" id="UP000013827">
    <property type="component" value="Unassembled WGS sequence"/>
</dbReference>
<evidence type="ECO:0000256" key="1">
    <source>
        <dbReference type="SAM" id="MobiDB-lite"/>
    </source>
</evidence>
<reference evidence="3" key="1">
    <citation type="journal article" date="2013" name="Nature">
        <title>Pan genome of the phytoplankton Emiliania underpins its global distribution.</title>
        <authorList>
            <person name="Read B.A."/>
            <person name="Kegel J."/>
            <person name="Klute M.J."/>
            <person name="Kuo A."/>
            <person name="Lefebvre S.C."/>
            <person name="Maumus F."/>
            <person name="Mayer C."/>
            <person name="Miller J."/>
            <person name="Monier A."/>
            <person name="Salamov A."/>
            <person name="Young J."/>
            <person name="Aguilar M."/>
            <person name="Claverie J.M."/>
            <person name="Frickenhaus S."/>
            <person name="Gonzalez K."/>
            <person name="Herman E.K."/>
            <person name="Lin Y.C."/>
            <person name="Napier J."/>
            <person name="Ogata H."/>
            <person name="Sarno A.F."/>
            <person name="Shmutz J."/>
            <person name="Schroeder D."/>
            <person name="de Vargas C."/>
            <person name="Verret F."/>
            <person name="von Dassow P."/>
            <person name="Valentin K."/>
            <person name="Van de Peer Y."/>
            <person name="Wheeler G."/>
            <person name="Dacks J.B."/>
            <person name="Delwiche C.F."/>
            <person name="Dyhrman S.T."/>
            <person name="Glockner G."/>
            <person name="John U."/>
            <person name="Richards T."/>
            <person name="Worden A.Z."/>
            <person name="Zhang X."/>
            <person name="Grigoriev I.V."/>
            <person name="Allen A.E."/>
            <person name="Bidle K."/>
            <person name="Borodovsky M."/>
            <person name="Bowler C."/>
            <person name="Brownlee C."/>
            <person name="Cock J.M."/>
            <person name="Elias M."/>
            <person name="Gladyshev V.N."/>
            <person name="Groth M."/>
            <person name="Guda C."/>
            <person name="Hadaegh A."/>
            <person name="Iglesias-Rodriguez M.D."/>
            <person name="Jenkins J."/>
            <person name="Jones B.M."/>
            <person name="Lawson T."/>
            <person name="Leese F."/>
            <person name="Lindquist E."/>
            <person name="Lobanov A."/>
            <person name="Lomsadze A."/>
            <person name="Malik S.B."/>
            <person name="Marsh M.E."/>
            <person name="Mackinder L."/>
            <person name="Mock T."/>
            <person name="Mueller-Roeber B."/>
            <person name="Pagarete A."/>
            <person name="Parker M."/>
            <person name="Probert I."/>
            <person name="Quesneville H."/>
            <person name="Raines C."/>
            <person name="Rensing S.A."/>
            <person name="Riano-Pachon D.M."/>
            <person name="Richier S."/>
            <person name="Rokitta S."/>
            <person name="Shiraiwa Y."/>
            <person name="Soanes D.M."/>
            <person name="van der Giezen M."/>
            <person name="Wahlund T.M."/>
            <person name="Williams B."/>
            <person name="Wilson W."/>
            <person name="Wolfe G."/>
            <person name="Wurch L.L."/>
        </authorList>
    </citation>
    <scope>NUCLEOTIDE SEQUENCE</scope>
</reference>
<evidence type="ECO:0000313" key="2">
    <source>
        <dbReference type="EnsemblProtists" id="EOD14988"/>
    </source>
</evidence>
<protein>
    <submittedName>
        <fullName evidence="2">Uncharacterized protein</fullName>
    </submittedName>
</protein>
<keyword evidence="3" id="KW-1185">Reference proteome</keyword>
<accession>A0A0D3IUQ3</accession>
<dbReference type="PaxDb" id="2903-EOD14988"/>
<dbReference type="AlphaFoldDB" id="A0A0D3IUQ3"/>